<accession>A0A368LFY1</accession>
<evidence type="ECO:0000313" key="2">
    <source>
        <dbReference type="Proteomes" id="UP000252479"/>
    </source>
</evidence>
<keyword evidence="2" id="KW-1185">Reference proteome</keyword>
<gene>
    <name evidence="1" type="ORF">CIK83_17310</name>
</gene>
<dbReference type="RefSeq" id="WP_086957851.1">
    <property type="nucleotide sequence ID" value="NZ_FUKS01000002.1"/>
</dbReference>
<dbReference type="EMBL" id="QPGL01000004">
    <property type="protein sequence ID" value="RCS68672.1"/>
    <property type="molecule type" value="Genomic_DNA"/>
</dbReference>
<organism evidence="1 2">
    <name type="scientific">Vibrio casei</name>
    <dbReference type="NCBI Taxonomy" id="673372"/>
    <lineage>
        <taxon>Bacteria</taxon>
        <taxon>Pseudomonadati</taxon>
        <taxon>Pseudomonadota</taxon>
        <taxon>Gammaproteobacteria</taxon>
        <taxon>Vibrionales</taxon>
        <taxon>Vibrionaceae</taxon>
        <taxon>Vibrio</taxon>
    </lineage>
</organism>
<protein>
    <submittedName>
        <fullName evidence="1">DUF4942 domain-containing protein</fullName>
    </submittedName>
</protein>
<sequence length="191" mass="22175">MKVLQNELWFNDNFNIGTQERISDLDKYSAKKEAERNLEKSKKDYELTKNKSYVKIIEDCYIKDMDKLMMTYKALADIDPQLMNELDVKLENVKSALRLKVSSLKDVYWHELINKLSAITSKLASSSRKALLDKLFSRTHVDFTAENAHAIVIWVIKNANAYFDSQLIELVETMTEKANVVNYKSNADSFF</sequence>
<evidence type="ECO:0000313" key="1">
    <source>
        <dbReference type="EMBL" id="RCS68672.1"/>
    </source>
</evidence>
<name>A0A368LFY1_9VIBR</name>
<reference evidence="1 2" key="1">
    <citation type="journal article" date="2017" name="Elife">
        <title>Extensive horizontal gene transfer in cheese-associated bacteria.</title>
        <authorList>
            <person name="Bonham K.S."/>
            <person name="Wolfe B.E."/>
            <person name="Dutton R.J."/>
        </authorList>
    </citation>
    <scope>NUCLEOTIDE SEQUENCE [LARGE SCALE GENOMIC DNA]</scope>
    <source>
        <strain evidence="1 2">JB196</strain>
    </source>
</reference>
<dbReference type="AlphaFoldDB" id="A0A368LFY1"/>
<dbReference type="GeneID" id="303190683"/>
<proteinExistence type="predicted"/>
<dbReference type="Proteomes" id="UP000252479">
    <property type="component" value="Unassembled WGS sequence"/>
</dbReference>
<comment type="caution">
    <text evidence="1">The sequence shown here is derived from an EMBL/GenBank/DDBJ whole genome shotgun (WGS) entry which is preliminary data.</text>
</comment>